<organism evidence="7 8">
    <name type="scientific">Pyrocoelia pectoralis</name>
    <dbReference type="NCBI Taxonomy" id="417401"/>
    <lineage>
        <taxon>Eukaryota</taxon>
        <taxon>Metazoa</taxon>
        <taxon>Ecdysozoa</taxon>
        <taxon>Arthropoda</taxon>
        <taxon>Hexapoda</taxon>
        <taxon>Insecta</taxon>
        <taxon>Pterygota</taxon>
        <taxon>Neoptera</taxon>
        <taxon>Endopterygota</taxon>
        <taxon>Coleoptera</taxon>
        <taxon>Polyphaga</taxon>
        <taxon>Elateriformia</taxon>
        <taxon>Elateroidea</taxon>
        <taxon>Lampyridae</taxon>
        <taxon>Lampyrinae</taxon>
        <taxon>Pyrocoelia</taxon>
    </lineage>
</organism>
<dbReference type="EC" id="5.3.1.6" evidence="4"/>
<proteinExistence type="inferred from homology"/>
<dbReference type="PANTHER" id="PTHR11934:SF0">
    <property type="entry name" value="RIBOSE-5-PHOSPHATE ISOMERASE"/>
    <property type="match status" value="1"/>
</dbReference>
<evidence type="ECO:0000256" key="4">
    <source>
        <dbReference type="ARBA" id="ARBA00011959"/>
    </source>
</evidence>
<dbReference type="Gene3D" id="3.40.50.1360">
    <property type="match status" value="1"/>
</dbReference>
<comment type="similarity">
    <text evidence="3">Belongs to the ribose 5-phosphate isomerase family.</text>
</comment>
<dbReference type="FunFam" id="3.40.50.1360:FF:000001">
    <property type="entry name" value="Ribose-5-phosphate isomerase A"/>
    <property type="match status" value="1"/>
</dbReference>
<accession>A0AAN7VEN0</accession>
<dbReference type="NCBIfam" id="TIGR00021">
    <property type="entry name" value="rpiA"/>
    <property type="match status" value="1"/>
</dbReference>
<evidence type="ECO:0000313" key="7">
    <source>
        <dbReference type="EMBL" id="KAK5643878.1"/>
    </source>
</evidence>
<gene>
    <name evidence="7" type="ORF">RI129_007723</name>
</gene>
<dbReference type="EMBL" id="JAVRBK010000005">
    <property type="protein sequence ID" value="KAK5643878.1"/>
    <property type="molecule type" value="Genomic_DNA"/>
</dbReference>
<comment type="pathway">
    <text evidence="2">Carbohydrate degradation; pentose phosphate pathway; D-ribose 5-phosphate from D-ribulose 5-phosphate (non-oxidative stage): step 1/1.</text>
</comment>
<sequence length="259" mass="28457">MLKKSVFNFLTSTKSFSKMLSPLESAKQAAAFKAVDKHVQNNYVIGIGSGSTIVYAAERLAERVSKEKLNVVCIPTSFQAKQLIVKHDLRLGSLDTHPTVDVCIDGADEVDVNLDLIKGGGACLLQEKIVASCANNLVIIADYTKDSVKLGDQYKKGIPIEVIPMSYVPIQNKIRNRFGGDVNLRMAVAKAGPVITDNGNFILDWVNFKQSDDWNQVNTFIRMIPGVVETGLFIGMARIVYFGQADGTVKEQIFNARNK</sequence>
<name>A0AAN7VEN0_9COLE</name>
<dbReference type="GO" id="GO:0005737">
    <property type="term" value="C:cytoplasm"/>
    <property type="evidence" value="ECO:0007669"/>
    <property type="project" value="TreeGrafter"/>
</dbReference>
<evidence type="ECO:0000256" key="3">
    <source>
        <dbReference type="ARBA" id="ARBA00008088"/>
    </source>
</evidence>
<dbReference type="HAMAP" id="MF_00170">
    <property type="entry name" value="Rib_5P_isom_A"/>
    <property type="match status" value="1"/>
</dbReference>
<dbReference type="SUPFAM" id="SSF75445">
    <property type="entry name" value="D-ribose-5-phosphate isomerase (RpiA), lid domain"/>
    <property type="match status" value="1"/>
</dbReference>
<dbReference type="GO" id="GO:0006014">
    <property type="term" value="P:D-ribose metabolic process"/>
    <property type="evidence" value="ECO:0007669"/>
    <property type="project" value="TreeGrafter"/>
</dbReference>
<dbReference type="AlphaFoldDB" id="A0AAN7VEN0"/>
<dbReference type="GO" id="GO:0009052">
    <property type="term" value="P:pentose-phosphate shunt, non-oxidative branch"/>
    <property type="evidence" value="ECO:0007669"/>
    <property type="project" value="InterPro"/>
</dbReference>
<evidence type="ECO:0000256" key="6">
    <source>
        <dbReference type="ARBA" id="ARBA00029734"/>
    </source>
</evidence>
<keyword evidence="5" id="KW-0413">Isomerase</keyword>
<evidence type="ECO:0000256" key="1">
    <source>
        <dbReference type="ARBA" id="ARBA00001713"/>
    </source>
</evidence>
<dbReference type="PANTHER" id="PTHR11934">
    <property type="entry name" value="RIBOSE-5-PHOSPHATE ISOMERASE"/>
    <property type="match status" value="1"/>
</dbReference>
<comment type="catalytic activity">
    <reaction evidence="1">
        <text>aldehydo-D-ribose 5-phosphate = D-ribulose 5-phosphate</text>
        <dbReference type="Rhea" id="RHEA:14657"/>
        <dbReference type="ChEBI" id="CHEBI:58121"/>
        <dbReference type="ChEBI" id="CHEBI:58273"/>
        <dbReference type="EC" id="5.3.1.6"/>
    </reaction>
</comment>
<dbReference type="InterPro" id="IPR037171">
    <property type="entry name" value="NagB/RpiA_transferase-like"/>
</dbReference>
<dbReference type="CDD" id="cd01398">
    <property type="entry name" value="RPI_A"/>
    <property type="match status" value="1"/>
</dbReference>
<evidence type="ECO:0000313" key="8">
    <source>
        <dbReference type="Proteomes" id="UP001329430"/>
    </source>
</evidence>
<dbReference type="Gene3D" id="3.30.70.260">
    <property type="match status" value="1"/>
</dbReference>
<protein>
    <recommendedName>
        <fullName evidence="4">ribose-5-phosphate isomerase</fullName>
        <ecNumber evidence="4">5.3.1.6</ecNumber>
    </recommendedName>
    <alternativeName>
        <fullName evidence="6">Phosphoriboisomerase</fullName>
    </alternativeName>
</protein>
<evidence type="ECO:0000256" key="2">
    <source>
        <dbReference type="ARBA" id="ARBA00004988"/>
    </source>
</evidence>
<dbReference type="InterPro" id="IPR004788">
    <property type="entry name" value="Ribose5P_isomerase_type_A"/>
</dbReference>
<dbReference type="SUPFAM" id="SSF100950">
    <property type="entry name" value="NagB/RpiA/CoA transferase-like"/>
    <property type="match status" value="1"/>
</dbReference>
<evidence type="ECO:0000256" key="5">
    <source>
        <dbReference type="ARBA" id="ARBA00023235"/>
    </source>
</evidence>
<dbReference type="InterPro" id="IPR020672">
    <property type="entry name" value="Ribose5P_isomerase_typA_subgr"/>
</dbReference>
<comment type="caution">
    <text evidence="7">The sequence shown here is derived from an EMBL/GenBank/DDBJ whole genome shotgun (WGS) entry which is preliminary data.</text>
</comment>
<keyword evidence="8" id="KW-1185">Reference proteome</keyword>
<dbReference type="NCBIfam" id="NF001924">
    <property type="entry name" value="PRK00702.1"/>
    <property type="match status" value="1"/>
</dbReference>
<dbReference type="Pfam" id="PF06026">
    <property type="entry name" value="Rib_5-P_isom_A"/>
    <property type="match status" value="1"/>
</dbReference>
<dbReference type="GO" id="GO:0004751">
    <property type="term" value="F:ribose-5-phosphate isomerase activity"/>
    <property type="evidence" value="ECO:0007669"/>
    <property type="project" value="UniProtKB-EC"/>
</dbReference>
<reference evidence="7 8" key="1">
    <citation type="journal article" date="2024" name="Insects">
        <title>An Improved Chromosome-Level Genome Assembly of the Firefly Pyrocoelia pectoralis.</title>
        <authorList>
            <person name="Fu X."/>
            <person name="Meyer-Rochow V.B."/>
            <person name="Ballantyne L."/>
            <person name="Zhu X."/>
        </authorList>
    </citation>
    <scope>NUCLEOTIDE SEQUENCE [LARGE SCALE GENOMIC DNA]</scope>
    <source>
        <strain evidence="7">XCY_ONT2</strain>
    </source>
</reference>
<dbReference type="Proteomes" id="UP001329430">
    <property type="component" value="Chromosome 5"/>
</dbReference>
<dbReference type="FunFam" id="3.30.70.260:FF:000018">
    <property type="entry name" value="Ribose-5-phosphate isomerase A"/>
    <property type="match status" value="1"/>
</dbReference>